<evidence type="ECO:0000313" key="2">
    <source>
        <dbReference type="Proteomes" id="UP000321192"/>
    </source>
</evidence>
<organism evidence="1 2">
    <name type="scientific">Thauera aminoaromatica</name>
    <dbReference type="NCBI Taxonomy" id="164330"/>
    <lineage>
        <taxon>Bacteria</taxon>
        <taxon>Pseudomonadati</taxon>
        <taxon>Pseudomonadota</taxon>
        <taxon>Betaproteobacteria</taxon>
        <taxon>Rhodocyclales</taxon>
        <taxon>Zoogloeaceae</taxon>
        <taxon>Thauera</taxon>
    </lineage>
</organism>
<dbReference type="Proteomes" id="UP000321192">
    <property type="component" value="Unassembled WGS sequence"/>
</dbReference>
<name>A0A5C7S658_THASP</name>
<sequence>MPHLRIEYSENMAGRFDGAALTRAACDALLSSGVFNPPDSIKVRLIPVQHFRVGSGADHGFVHAELAMLSGRDKPTKQRLTEALVLAIGNCIGPGARIVQITADARDMDRDVYAKRLLPAT</sequence>
<dbReference type="EMBL" id="SSFD01000388">
    <property type="protein sequence ID" value="TXH78486.1"/>
    <property type="molecule type" value="Genomic_DNA"/>
</dbReference>
<dbReference type="RefSeq" id="WP_276662567.1">
    <property type="nucleotide sequence ID" value="NZ_SSFD01000388.1"/>
</dbReference>
<evidence type="ECO:0000313" key="1">
    <source>
        <dbReference type="EMBL" id="TXH78486.1"/>
    </source>
</evidence>
<comment type="caution">
    <text evidence="1">The sequence shown here is derived from an EMBL/GenBank/DDBJ whole genome shotgun (WGS) entry which is preliminary data.</text>
</comment>
<dbReference type="PANTHER" id="PTHR37950">
    <property type="entry name" value="4-HYDROXYPHENYLACETATE CATABOLISM PROTEIN"/>
    <property type="match status" value="1"/>
</dbReference>
<dbReference type="SUPFAM" id="SSF55331">
    <property type="entry name" value="Tautomerase/MIF"/>
    <property type="match status" value="1"/>
</dbReference>
<keyword evidence="1" id="KW-0413">Isomerase</keyword>
<gene>
    <name evidence="1" type="ORF">E6Q80_22620</name>
</gene>
<proteinExistence type="predicted"/>
<dbReference type="CDD" id="cd00580">
    <property type="entry name" value="CHMI"/>
    <property type="match status" value="1"/>
</dbReference>
<dbReference type="GO" id="GO:0008704">
    <property type="term" value="F:5-carboxymethyl-2-hydroxymuconate delta-isomerase activity"/>
    <property type="evidence" value="ECO:0007669"/>
    <property type="project" value="InterPro"/>
</dbReference>
<dbReference type="Pfam" id="PF02962">
    <property type="entry name" value="CHMI"/>
    <property type="match status" value="1"/>
</dbReference>
<accession>A0A5C7S658</accession>
<protein>
    <submittedName>
        <fullName evidence="1">5-carboxymethyl-2-hydroxymuconate Delta-isomerase</fullName>
    </submittedName>
</protein>
<dbReference type="InterPro" id="IPR004220">
    <property type="entry name" value="5-COMe_2-OHmuconate_Isoase"/>
</dbReference>
<dbReference type="PANTHER" id="PTHR37950:SF1">
    <property type="entry name" value="4-HYDROXYPHENYLACETATE CATABOLISM PROTEIN"/>
    <property type="match status" value="1"/>
</dbReference>
<dbReference type="Gene3D" id="3.30.429.10">
    <property type="entry name" value="Macrophage Migration Inhibitory Factor"/>
    <property type="match status" value="1"/>
</dbReference>
<dbReference type="InterPro" id="IPR014347">
    <property type="entry name" value="Tautomerase/MIF_sf"/>
</dbReference>
<reference evidence="1 2" key="1">
    <citation type="submission" date="2018-09" db="EMBL/GenBank/DDBJ databases">
        <title>Metagenome Assembled Genomes from an Advanced Water Purification Facility.</title>
        <authorList>
            <person name="Stamps B.W."/>
            <person name="Spear J.R."/>
        </authorList>
    </citation>
    <scope>NUCLEOTIDE SEQUENCE [LARGE SCALE GENOMIC DNA]</scope>
    <source>
        <strain evidence="1">Bin_27_1</strain>
    </source>
</reference>
<dbReference type="AlphaFoldDB" id="A0A5C7S658"/>